<proteinExistence type="predicted"/>
<accession>A0A935C4I6</accession>
<protein>
    <recommendedName>
        <fullName evidence="3">Penicillin-binding protein transpeptidase domain-containing protein</fullName>
    </recommendedName>
</protein>
<reference evidence="1" key="1">
    <citation type="submission" date="2021-01" db="EMBL/GenBank/DDBJ databases">
        <title>Genome public.</title>
        <authorList>
            <person name="Liu C."/>
            <person name="Sun Q."/>
        </authorList>
    </citation>
    <scope>NUCLEOTIDE SEQUENCE</scope>
    <source>
        <strain evidence="1">M6</strain>
    </source>
</reference>
<feature type="non-terminal residue" evidence="1">
    <location>
        <position position="1"/>
    </location>
</feature>
<evidence type="ECO:0008006" key="3">
    <source>
        <dbReference type="Google" id="ProtNLM"/>
    </source>
</evidence>
<name>A0A935C4I6_9FIRM</name>
<gene>
    <name evidence="1" type="ORF">JKK62_16850</name>
</gene>
<comment type="caution">
    <text evidence="1">The sequence shown here is derived from an EMBL/GenBank/DDBJ whole genome shotgun (WGS) entry which is preliminary data.</text>
</comment>
<organism evidence="1 2">
    <name type="scientific">Ruminococcus difficilis</name>
    <dbReference type="NCBI Taxonomy" id="2763069"/>
    <lineage>
        <taxon>Bacteria</taxon>
        <taxon>Bacillati</taxon>
        <taxon>Bacillota</taxon>
        <taxon>Clostridia</taxon>
        <taxon>Eubacteriales</taxon>
        <taxon>Oscillospiraceae</taxon>
        <taxon>Ruminococcus</taxon>
    </lineage>
</organism>
<keyword evidence="2" id="KW-1185">Reference proteome</keyword>
<dbReference type="Gene3D" id="3.40.710.10">
    <property type="entry name" value="DD-peptidase/beta-lactamase superfamily"/>
    <property type="match status" value="1"/>
</dbReference>
<dbReference type="InterPro" id="IPR012338">
    <property type="entry name" value="Beta-lactam/transpept-like"/>
</dbReference>
<evidence type="ECO:0000313" key="2">
    <source>
        <dbReference type="Proteomes" id="UP000633365"/>
    </source>
</evidence>
<dbReference type="SUPFAM" id="SSF56601">
    <property type="entry name" value="beta-lactamase/transpeptidase-like"/>
    <property type="match status" value="1"/>
</dbReference>
<dbReference type="EMBL" id="JAEQMG010000195">
    <property type="protein sequence ID" value="MBK6090284.1"/>
    <property type="molecule type" value="Genomic_DNA"/>
</dbReference>
<dbReference type="AlphaFoldDB" id="A0A935C4I6"/>
<sequence>AKTGTAENAGSDHAAFICFAPFEKPEVAVSVIIEHGANTKFAMRTAKDMLSAYFENSPKTNN</sequence>
<evidence type="ECO:0000313" key="1">
    <source>
        <dbReference type="EMBL" id="MBK6090284.1"/>
    </source>
</evidence>
<dbReference type="Proteomes" id="UP000633365">
    <property type="component" value="Unassembled WGS sequence"/>
</dbReference>